<dbReference type="InterPro" id="IPR008333">
    <property type="entry name" value="Cbr1-like_FAD-bd_dom"/>
</dbReference>
<dbReference type="Pfam" id="PF00111">
    <property type="entry name" value="Fer2"/>
    <property type="match status" value="1"/>
</dbReference>
<dbReference type="Gene3D" id="2.40.30.10">
    <property type="entry name" value="Translation factors"/>
    <property type="match status" value="1"/>
</dbReference>
<dbReference type="Pfam" id="PF00970">
    <property type="entry name" value="FAD_binding_6"/>
    <property type="match status" value="1"/>
</dbReference>
<dbReference type="EMBL" id="QFPO01000003">
    <property type="protein sequence ID" value="PZQ18343.1"/>
    <property type="molecule type" value="Genomic_DNA"/>
</dbReference>
<feature type="domain" description="FAD-binding FR-type" evidence="2">
    <location>
        <begin position="331"/>
        <end position="434"/>
    </location>
</feature>
<dbReference type="AlphaFoldDB" id="A0A2W5ML24"/>
<dbReference type="InterPro" id="IPR001709">
    <property type="entry name" value="Flavoprot_Pyr_Nucl_cyt_Rdtase"/>
</dbReference>
<dbReference type="SUPFAM" id="SSF50475">
    <property type="entry name" value="FMN-binding split barrel"/>
    <property type="match status" value="1"/>
</dbReference>
<evidence type="ECO:0000259" key="1">
    <source>
        <dbReference type="PROSITE" id="PS51085"/>
    </source>
</evidence>
<protein>
    <submittedName>
        <fullName evidence="3">FAD-binding oxidoreductase</fullName>
    </submittedName>
</protein>
<proteinExistence type="predicted"/>
<evidence type="ECO:0000259" key="2">
    <source>
        <dbReference type="PROSITE" id="PS51384"/>
    </source>
</evidence>
<dbReference type="PANTHER" id="PTHR42815:SF2">
    <property type="entry name" value="FAD-BINDING, PUTATIVE (AFU_ORTHOLOGUE AFUA_6G07600)-RELATED"/>
    <property type="match status" value="1"/>
</dbReference>
<feature type="domain" description="2Fe-2S ferredoxin-type" evidence="1">
    <location>
        <begin position="598"/>
        <end position="685"/>
    </location>
</feature>
<dbReference type="SUPFAM" id="SSF63380">
    <property type="entry name" value="Riboflavin synthase domain-like"/>
    <property type="match status" value="1"/>
</dbReference>
<dbReference type="InterPro" id="IPR012675">
    <property type="entry name" value="Beta-grasp_dom_sf"/>
</dbReference>
<evidence type="ECO:0000313" key="4">
    <source>
        <dbReference type="Proteomes" id="UP000249046"/>
    </source>
</evidence>
<dbReference type="CDD" id="cd06184">
    <property type="entry name" value="flavohem_like_fad_nad_binding"/>
    <property type="match status" value="1"/>
</dbReference>
<dbReference type="Proteomes" id="UP000249046">
    <property type="component" value="Unassembled WGS sequence"/>
</dbReference>
<dbReference type="InterPro" id="IPR036010">
    <property type="entry name" value="2Fe-2S_ferredoxin-like_sf"/>
</dbReference>
<dbReference type="InterPro" id="IPR001041">
    <property type="entry name" value="2Fe-2S_ferredoxin-type"/>
</dbReference>
<comment type="caution">
    <text evidence="3">The sequence shown here is derived from an EMBL/GenBank/DDBJ whole genome shotgun (WGS) entry which is preliminary data.</text>
</comment>
<dbReference type="PROSITE" id="PS51384">
    <property type="entry name" value="FAD_FR"/>
    <property type="match status" value="1"/>
</dbReference>
<evidence type="ECO:0000313" key="3">
    <source>
        <dbReference type="EMBL" id="PZQ18343.1"/>
    </source>
</evidence>
<dbReference type="PROSITE" id="PS00197">
    <property type="entry name" value="2FE2S_FER_1"/>
    <property type="match status" value="1"/>
</dbReference>
<dbReference type="Gene3D" id="3.40.50.80">
    <property type="entry name" value="Nucleotide-binding domain of ferredoxin-NADP reductase (FNR) module"/>
    <property type="match status" value="1"/>
</dbReference>
<dbReference type="PRINTS" id="PR00371">
    <property type="entry name" value="FPNCR"/>
</dbReference>
<dbReference type="PROSITE" id="PS51085">
    <property type="entry name" value="2FE2S_FER_2"/>
    <property type="match status" value="1"/>
</dbReference>
<name>A0A2W5ML24_9GAMM</name>
<gene>
    <name evidence="3" type="ORF">DI564_03270</name>
</gene>
<accession>A0A2W5ML24</accession>
<dbReference type="Gene3D" id="3.10.20.30">
    <property type="match status" value="1"/>
</dbReference>
<dbReference type="PANTHER" id="PTHR42815">
    <property type="entry name" value="FAD-BINDING, PUTATIVE (AFU_ORTHOLOGUE AFUA_6G07600)-RELATED"/>
    <property type="match status" value="1"/>
</dbReference>
<dbReference type="InterPro" id="IPR017927">
    <property type="entry name" value="FAD-bd_FR_type"/>
</dbReference>
<organism evidence="3 4">
    <name type="scientific">Rhodanobacter denitrificans</name>
    <dbReference type="NCBI Taxonomy" id="666685"/>
    <lineage>
        <taxon>Bacteria</taxon>
        <taxon>Pseudomonadati</taxon>
        <taxon>Pseudomonadota</taxon>
        <taxon>Gammaproteobacteria</taxon>
        <taxon>Lysobacterales</taxon>
        <taxon>Rhodanobacteraceae</taxon>
        <taxon>Rhodanobacter</taxon>
    </lineage>
</organism>
<dbReference type="InterPro" id="IPR012349">
    <property type="entry name" value="Split_barrel_FMN-bd"/>
</dbReference>
<reference evidence="3 4" key="1">
    <citation type="submission" date="2017-08" db="EMBL/GenBank/DDBJ databases">
        <title>Infants hospitalized years apart are colonized by the same room-sourced microbial strains.</title>
        <authorList>
            <person name="Brooks B."/>
            <person name="Olm M.R."/>
            <person name="Firek B.A."/>
            <person name="Baker R."/>
            <person name="Thomas B.C."/>
            <person name="Morowitz M.J."/>
            <person name="Banfield J.F."/>
        </authorList>
    </citation>
    <scope>NUCLEOTIDE SEQUENCE [LARGE SCALE GENOMIC DNA]</scope>
    <source>
        <strain evidence="3">S2_005_003_R2_42</strain>
    </source>
</reference>
<dbReference type="InterPro" id="IPR006058">
    <property type="entry name" value="2Fe2S_fd_BS"/>
</dbReference>
<dbReference type="InterPro" id="IPR039261">
    <property type="entry name" value="FNR_nucleotide-bd"/>
</dbReference>
<dbReference type="SUPFAM" id="SSF52343">
    <property type="entry name" value="Ferredoxin reductase-like, C-terminal NADP-linked domain"/>
    <property type="match status" value="1"/>
</dbReference>
<dbReference type="Pfam" id="PF00175">
    <property type="entry name" value="NAD_binding_1"/>
    <property type="match status" value="1"/>
</dbReference>
<sequence>MSTETMKSSPWHPGELRIQRSVGVVERMDGIGRRVIRDYMPEQHIELFEKLPGLFIGLVDEQGWPWAGFLEGPRGFIRAPHPRKLEVAALPESTDPMGALLYEGASIGVLGLEFATRRRNRMNGRIVGLTSGGFGIEVEHSYGNCPQYIQTREIMEGEHHRHDPVIVERMDQLTEEAIDLIRGADTLFVASYIDIGGDPARRQVDASHRGGRAGFVLVEGDTLTIPDFSGNLFFNTLGNISETGRAGLLFVDFEQGLVLQITGTASVDLDSERIAAFQGAERLWSLNVVKAVLSRGRLDRRFALQAYSPNSLLTGSWPEAEAKLRARRLGNPWRRFRVERIVEESESVRSFHLLPADEAGLLPYLPGQHLPVRLHPAGAAAPLIRTYTLSSAPSDGVYRISVKRQGAASEFMHAGLREGSIVEVRAPDGSFTLDEASRRPVVMLSAGIGITPMVAMARHLVNEGLRTRVMRPVYLFHGSRHGRDRVFDQELRELERVSNGALKVFRALSQPEPALKLGRDYQVQGQLTVEALKKVLPFDDFDFYVCGPTGFMQAIYTELRSLRVADERIFAEAFGPAGLVRDRAGAVSVKQMEPASSVPVRVIFAQSAKEATWQPRSGSLLELAESRGLAPEFSCRSGTCGSCRSRLTGGTVTYSSEPAAPHSASDVLICQGLPATGTDSIVLEI</sequence>
<dbReference type="GO" id="GO:0051537">
    <property type="term" value="F:2 iron, 2 sulfur cluster binding"/>
    <property type="evidence" value="ECO:0007669"/>
    <property type="project" value="InterPro"/>
</dbReference>
<dbReference type="CDD" id="cd00207">
    <property type="entry name" value="fer2"/>
    <property type="match status" value="1"/>
</dbReference>
<dbReference type="PRINTS" id="PR00410">
    <property type="entry name" value="PHEHYDRXLASE"/>
</dbReference>
<dbReference type="SUPFAM" id="SSF54292">
    <property type="entry name" value="2Fe-2S ferredoxin-like"/>
    <property type="match status" value="1"/>
</dbReference>
<dbReference type="InterPro" id="IPR001433">
    <property type="entry name" value="OxRdtase_FAD/NAD-bd"/>
</dbReference>
<dbReference type="GO" id="GO:0016491">
    <property type="term" value="F:oxidoreductase activity"/>
    <property type="evidence" value="ECO:0007669"/>
    <property type="project" value="InterPro"/>
</dbReference>
<dbReference type="Gene3D" id="2.30.110.10">
    <property type="entry name" value="Electron Transport, Fmn-binding Protein, Chain A"/>
    <property type="match status" value="1"/>
</dbReference>
<dbReference type="InterPro" id="IPR017938">
    <property type="entry name" value="Riboflavin_synthase-like_b-brl"/>
</dbReference>